<keyword evidence="3" id="KW-1185">Reference proteome</keyword>
<dbReference type="Proteomes" id="UP000545286">
    <property type="component" value="Unassembled WGS sequence"/>
</dbReference>
<dbReference type="GO" id="GO:0016491">
    <property type="term" value="F:oxidoreductase activity"/>
    <property type="evidence" value="ECO:0007669"/>
    <property type="project" value="InterPro"/>
</dbReference>
<protein>
    <submittedName>
        <fullName evidence="2">NADPH-dependent ferric siderophore reductase</fullName>
    </submittedName>
</protein>
<dbReference type="AlphaFoldDB" id="A0A7W4YE80"/>
<reference evidence="2 3" key="1">
    <citation type="submission" date="2020-08" db="EMBL/GenBank/DDBJ databases">
        <title>Sequencing the genomes of 1000 actinobacteria strains.</title>
        <authorList>
            <person name="Klenk H.-P."/>
        </authorList>
    </citation>
    <scope>NUCLEOTIDE SEQUENCE [LARGE SCALE GENOMIC DNA]</scope>
    <source>
        <strain evidence="2 3">DSM 20419</strain>
    </source>
</reference>
<name>A0A7W4YE80_9MICO</name>
<dbReference type="InterPro" id="IPR007037">
    <property type="entry name" value="SIP_rossman_dom"/>
</dbReference>
<dbReference type="SUPFAM" id="SSF63380">
    <property type="entry name" value="Riboflavin synthase domain-like"/>
    <property type="match status" value="1"/>
</dbReference>
<evidence type="ECO:0000313" key="3">
    <source>
        <dbReference type="Proteomes" id="UP000545286"/>
    </source>
</evidence>
<dbReference type="InterPro" id="IPR013113">
    <property type="entry name" value="SIP_FAD-bd"/>
</dbReference>
<accession>A0A7W4YE80</accession>
<feature type="domain" description="FAD-binding FR-type" evidence="1">
    <location>
        <begin position="11"/>
        <end position="141"/>
    </location>
</feature>
<proteinExistence type="predicted"/>
<dbReference type="PROSITE" id="PS51384">
    <property type="entry name" value="FAD_FR"/>
    <property type="match status" value="1"/>
</dbReference>
<dbReference type="InterPro" id="IPR017938">
    <property type="entry name" value="Riboflavin_synthase-like_b-brl"/>
</dbReference>
<gene>
    <name evidence="2" type="ORF">FHX72_001371</name>
</gene>
<dbReference type="Pfam" id="PF04954">
    <property type="entry name" value="SIP"/>
    <property type="match status" value="1"/>
</dbReference>
<sequence length="269" mass="29687">MSNITTTHASSGLVRSRLVARERVSEHVVRVTLEGEDFSRFRGLGFDQWFRLLLPQQDDSVFDRMPDRIDFKGYLKYLLISQSKRPAMRNYTVREFRAQTRQLDIDVIVHGDAGIAGPWARDAAHGAPVALIDQGCGFAPPSTTDWQLLVADETGMPAVVGILRDLPRDARGHAIIEVPTSGDAQPVEPPAGFSVDWVTRPGDTRPGELALERVRAIELGGANPYAFAVGEAQLATGVRRHLVRDLSVPKAQVTFCGYWKLGRSESARD</sequence>
<evidence type="ECO:0000313" key="2">
    <source>
        <dbReference type="EMBL" id="MBB2957259.1"/>
    </source>
</evidence>
<dbReference type="RefSeq" id="WP_183623822.1">
    <property type="nucleotide sequence ID" value="NZ_JACHWJ010000001.1"/>
</dbReference>
<dbReference type="PANTHER" id="PTHR30157">
    <property type="entry name" value="FERRIC REDUCTASE, NADPH-DEPENDENT"/>
    <property type="match status" value="1"/>
</dbReference>
<dbReference type="CDD" id="cd06193">
    <property type="entry name" value="siderophore_interacting"/>
    <property type="match status" value="1"/>
</dbReference>
<dbReference type="InterPro" id="IPR039374">
    <property type="entry name" value="SIP_fam"/>
</dbReference>
<dbReference type="InterPro" id="IPR017927">
    <property type="entry name" value="FAD-bd_FR_type"/>
</dbReference>
<dbReference type="Pfam" id="PF08021">
    <property type="entry name" value="FAD_binding_9"/>
    <property type="match status" value="1"/>
</dbReference>
<comment type="caution">
    <text evidence="2">The sequence shown here is derived from an EMBL/GenBank/DDBJ whole genome shotgun (WGS) entry which is preliminary data.</text>
</comment>
<dbReference type="InterPro" id="IPR039261">
    <property type="entry name" value="FNR_nucleotide-bd"/>
</dbReference>
<dbReference type="PANTHER" id="PTHR30157:SF0">
    <property type="entry name" value="NADPH-DEPENDENT FERRIC-CHELATE REDUCTASE"/>
    <property type="match status" value="1"/>
</dbReference>
<dbReference type="Gene3D" id="3.40.50.80">
    <property type="entry name" value="Nucleotide-binding domain of ferredoxin-NADP reductase (FNR) module"/>
    <property type="match status" value="1"/>
</dbReference>
<dbReference type="Gene3D" id="2.40.30.10">
    <property type="entry name" value="Translation factors"/>
    <property type="match status" value="1"/>
</dbReference>
<organism evidence="2 3">
    <name type="scientific">Pseudoclavibacter helvolus</name>
    <dbReference type="NCBI Taxonomy" id="255205"/>
    <lineage>
        <taxon>Bacteria</taxon>
        <taxon>Bacillati</taxon>
        <taxon>Actinomycetota</taxon>
        <taxon>Actinomycetes</taxon>
        <taxon>Micrococcales</taxon>
        <taxon>Microbacteriaceae</taxon>
        <taxon>Pseudoclavibacter</taxon>
    </lineage>
</organism>
<dbReference type="EMBL" id="JACHWJ010000001">
    <property type="protein sequence ID" value="MBB2957259.1"/>
    <property type="molecule type" value="Genomic_DNA"/>
</dbReference>
<evidence type="ECO:0000259" key="1">
    <source>
        <dbReference type="PROSITE" id="PS51384"/>
    </source>
</evidence>